<evidence type="ECO:0000313" key="6">
    <source>
        <dbReference type="Proteomes" id="UP001524570"/>
    </source>
</evidence>
<dbReference type="InterPro" id="IPR018060">
    <property type="entry name" value="HTH_AraC"/>
</dbReference>
<dbReference type="Pfam" id="PF12833">
    <property type="entry name" value="HTH_18"/>
    <property type="match status" value="1"/>
</dbReference>
<dbReference type="RefSeq" id="WP_256608702.1">
    <property type="nucleotide sequence ID" value="NZ_JANIBL010000104.1"/>
</dbReference>
<gene>
    <name evidence="5" type="ORF">NP589_20900</name>
</gene>
<feature type="domain" description="HTH cro/C1-type" evidence="4">
    <location>
        <begin position="241"/>
        <end position="263"/>
    </location>
</feature>
<dbReference type="SMART" id="SM00342">
    <property type="entry name" value="HTH_ARAC"/>
    <property type="match status" value="1"/>
</dbReference>
<evidence type="ECO:0000259" key="4">
    <source>
        <dbReference type="PROSITE" id="PS50943"/>
    </source>
</evidence>
<feature type="domain" description="HTH araC/xylS-type" evidence="3">
    <location>
        <begin position="228"/>
        <end position="326"/>
    </location>
</feature>
<keyword evidence="6" id="KW-1185">Reference proteome</keyword>
<dbReference type="Gene3D" id="1.10.10.60">
    <property type="entry name" value="Homeodomain-like"/>
    <property type="match status" value="1"/>
</dbReference>
<dbReference type="InterPro" id="IPR053142">
    <property type="entry name" value="PchR_regulatory_protein"/>
</dbReference>
<evidence type="ECO:0000313" key="5">
    <source>
        <dbReference type="EMBL" id="MCQ8119887.1"/>
    </source>
</evidence>
<organism evidence="5 6">
    <name type="scientific">Methylomonas rosea</name>
    <dbReference type="NCBI Taxonomy" id="2952227"/>
    <lineage>
        <taxon>Bacteria</taxon>
        <taxon>Pseudomonadati</taxon>
        <taxon>Pseudomonadota</taxon>
        <taxon>Gammaproteobacteria</taxon>
        <taxon>Methylococcales</taxon>
        <taxon>Methylococcaceae</taxon>
        <taxon>Methylomonas</taxon>
    </lineage>
</organism>
<proteinExistence type="predicted"/>
<name>A0ABT1TYN4_9GAMM</name>
<evidence type="ECO:0000256" key="2">
    <source>
        <dbReference type="ARBA" id="ARBA00023163"/>
    </source>
</evidence>
<dbReference type="PROSITE" id="PS01124">
    <property type="entry name" value="HTH_ARAC_FAMILY_2"/>
    <property type="match status" value="1"/>
</dbReference>
<evidence type="ECO:0000256" key="1">
    <source>
        <dbReference type="ARBA" id="ARBA00023015"/>
    </source>
</evidence>
<protein>
    <submittedName>
        <fullName evidence="5">AraC family transcriptional regulator</fullName>
    </submittedName>
</protein>
<dbReference type="EMBL" id="JANIBL010000104">
    <property type="protein sequence ID" value="MCQ8119887.1"/>
    <property type="molecule type" value="Genomic_DNA"/>
</dbReference>
<evidence type="ECO:0000259" key="3">
    <source>
        <dbReference type="PROSITE" id="PS01124"/>
    </source>
</evidence>
<dbReference type="PANTHER" id="PTHR47893:SF1">
    <property type="entry name" value="REGULATORY PROTEIN PCHR"/>
    <property type="match status" value="1"/>
</dbReference>
<dbReference type="PANTHER" id="PTHR47893">
    <property type="entry name" value="REGULATORY PROTEIN PCHR"/>
    <property type="match status" value="1"/>
</dbReference>
<reference evidence="5 6" key="1">
    <citation type="submission" date="2022-07" db="EMBL/GenBank/DDBJ databases">
        <title>Methylomonas rivi sp. nov., Methylomonas rosea sp. nov., Methylomonas aureus sp. nov. and Methylomonas subterranea sp. nov., four novel methanotrophs isolated from a freshwater creek and the deep terrestrial subsurface.</title>
        <authorList>
            <person name="Abin C."/>
            <person name="Sankaranarayanan K."/>
            <person name="Garner C."/>
            <person name="Sindelar R."/>
            <person name="Kotary K."/>
            <person name="Garner R."/>
            <person name="Barclay S."/>
            <person name="Lawson P."/>
            <person name="Krumholz L."/>
        </authorList>
    </citation>
    <scope>NUCLEOTIDE SEQUENCE [LARGE SCALE GENOMIC DNA]</scope>
    <source>
        <strain evidence="5 6">WSC-7</strain>
    </source>
</reference>
<keyword evidence="1" id="KW-0805">Transcription regulation</keyword>
<dbReference type="InterPro" id="IPR009057">
    <property type="entry name" value="Homeodomain-like_sf"/>
</dbReference>
<accession>A0ABT1TYN4</accession>
<dbReference type="InterPro" id="IPR001387">
    <property type="entry name" value="Cro/C1-type_HTH"/>
</dbReference>
<sequence>MNRLSTITSSKIDCSALLRPGLTTPGGTAVSLAASGSPIVSGSLRELQLQPDLSLYASDVRDELDMEVTGMLQPGLLIVLPLAGEADVSYGGQRFLLGAGGAERSGLVVALTRRECFTRRLRRGARRRVVSLAFGTRWLAEHEDVLSAHQGLDSLLDTHLAVQKWRLSARVQALAGSVFELCASSTPLMSLCLESRCLDIAAETLAALTDVHRDPMCVLRPRERRRLAEFRAFLDSGEGDGWSMQALAERIGMSPSTLQRYFRLYTGSTVFAYQRCRLLDHARYALERDGISVSDAAHLAGYTNAANFATAFRRQFGKAPGSLRLRH</sequence>
<keyword evidence="2" id="KW-0804">Transcription</keyword>
<dbReference type="SUPFAM" id="SSF46689">
    <property type="entry name" value="Homeodomain-like"/>
    <property type="match status" value="2"/>
</dbReference>
<comment type="caution">
    <text evidence="5">The sequence shown here is derived from an EMBL/GenBank/DDBJ whole genome shotgun (WGS) entry which is preliminary data.</text>
</comment>
<dbReference type="Proteomes" id="UP001524570">
    <property type="component" value="Unassembled WGS sequence"/>
</dbReference>
<dbReference type="CDD" id="cd00093">
    <property type="entry name" value="HTH_XRE"/>
    <property type="match status" value="1"/>
</dbReference>
<dbReference type="PROSITE" id="PS50943">
    <property type="entry name" value="HTH_CROC1"/>
    <property type="match status" value="1"/>
</dbReference>